<dbReference type="Proteomes" id="UP000694232">
    <property type="component" value="Chromosome 1"/>
</dbReference>
<dbReference type="EMBL" id="CP076643">
    <property type="protein sequence ID" value="QXO18062.1"/>
    <property type="molecule type" value="Genomic_DNA"/>
</dbReference>
<evidence type="ECO:0000313" key="3">
    <source>
        <dbReference type="EMBL" id="QXO18062.1"/>
    </source>
</evidence>
<feature type="region of interest" description="Disordered" evidence="1">
    <location>
        <begin position="329"/>
        <end position="352"/>
    </location>
</feature>
<dbReference type="AlphaFoldDB" id="A0A975YNR6"/>
<organism evidence="3 4">
    <name type="scientific">Vibrio ostreae</name>
    <dbReference type="NCBI Taxonomy" id="2841925"/>
    <lineage>
        <taxon>Bacteria</taxon>
        <taxon>Pseudomonadati</taxon>
        <taxon>Pseudomonadota</taxon>
        <taxon>Gammaproteobacteria</taxon>
        <taxon>Vibrionales</taxon>
        <taxon>Vibrionaceae</taxon>
        <taxon>Vibrio</taxon>
    </lineage>
</organism>
<keyword evidence="2" id="KW-0732">Signal</keyword>
<evidence type="ECO:0000256" key="2">
    <source>
        <dbReference type="SAM" id="SignalP"/>
    </source>
</evidence>
<accession>A0A975YNR6</accession>
<evidence type="ECO:0000313" key="4">
    <source>
        <dbReference type="Proteomes" id="UP000694232"/>
    </source>
</evidence>
<dbReference type="KEGG" id="vos:KNV97_07140"/>
<reference evidence="3" key="1">
    <citation type="submission" date="2021-06" db="EMBL/GenBank/DDBJ databases">
        <title>Vibrio nov. sp., novel gut bacterium isolated from Yellow Sea oyster.</title>
        <authorList>
            <person name="Muhammad N."/>
            <person name="Nguyen T.H."/>
            <person name="Lee Y.-J."/>
            <person name="Ko J."/>
            <person name="Kim S.-G."/>
        </authorList>
    </citation>
    <scope>NUCLEOTIDE SEQUENCE</scope>
    <source>
        <strain evidence="3">OG9-811</strain>
    </source>
</reference>
<evidence type="ECO:0000256" key="1">
    <source>
        <dbReference type="SAM" id="MobiDB-lite"/>
    </source>
</evidence>
<feature type="compositionally biased region" description="Pro residues" evidence="1">
    <location>
        <begin position="330"/>
        <end position="342"/>
    </location>
</feature>
<dbReference type="InterPro" id="IPR018642">
    <property type="entry name" value="DUF2066"/>
</dbReference>
<dbReference type="Pfam" id="PF09839">
    <property type="entry name" value="DUF2066"/>
    <property type="match status" value="1"/>
</dbReference>
<gene>
    <name evidence="3" type="ORF">KNV97_07140</name>
</gene>
<sequence>MRYLAWLMMGLMSLPAFALTKVNLYQTEVVLDQQQDNADAAARAAGLQQVIIRASGNKDAASNSVVQKALGRTSQYLNQISYAQQDDAKVVRMGFSAPNVRALLTQAQLPFWPQERANLLVWLVEESDYDRSISWEHSDSALLKHIRLAAAARGLPLTLPVGDFDDITGAQISDLWGGFSRPISQASQRYATDAVLVVRAQGSDLRWTLYDQQAESMISAPKTPLNGQASGADAATQMVDELSDYYAKQNAVVVNGESSQAVLAAFKPIDGAIAFFTLEEQLQRLSSVASLDIVKIQGDEVTFKVNLLTSEAEFEQEALRIGAVGKREAPPAPLGAPVPEVTPQPLSDDASVTDEAEIDGAAVPAQESSADPISPTDITPVLAEPTVAQAPLAEPEPLLPALPVLYFSWQQ</sequence>
<feature type="signal peptide" evidence="2">
    <location>
        <begin position="1"/>
        <end position="18"/>
    </location>
</feature>
<feature type="chain" id="PRO_5037294643" evidence="2">
    <location>
        <begin position="19"/>
        <end position="411"/>
    </location>
</feature>
<proteinExistence type="predicted"/>
<keyword evidence="4" id="KW-1185">Reference proteome</keyword>
<protein>
    <submittedName>
        <fullName evidence="3">DUF2066 domain-containing protein</fullName>
    </submittedName>
</protein>
<dbReference type="RefSeq" id="WP_218562792.1">
    <property type="nucleotide sequence ID" value="NZ_CP076643.1"/>
</dbReference>
<name>A0A975YNR6_9VIBR</name>